<feature type="signal peptide" evidence="1">
    <location>
        <begin position="1"/>
        <end position="25"/>
    </location>
</feature>
<evidence type="ECO:0000313" key="2">
    <source>
        <dbReference type="EMBL" id="QBH95895.1"/>
    </source>
</evidence>
<accession>A0A411WI09</accession>
<gene>
    <name evidence="2" type="ORF">EKN56_05445</name>
</gene>
<keyword evidence="3" id="KW-1185">Reference proteome</keyword>
<feature type="chain" id="PRO_5019517138" description="Type 1 fimbrial protein" evidence="1">
    <location>
        <begin position="26"/>
        <end position="107"/>
    </location>
</feature>
<reference evidence="2 3" key="1">
    <citation type="submission" date="2019-03" db="EMBL/GenBank/DDBJ databases">
        <title>Pragia sp. nov. isolated from the gut tract of Carduelis flavirostris.</title>
        <authorList>
            <person name="Ge Y."/>
        </authorList>
    </citation>
    <scope>NUCLEOTIDE SEQUENCE [LARGE SCALE GENOMIC DNA]</scope>
    <source>
        <strain evidence="2 3">CF-458</strain>
    </source>
</reference>
<evidence type="ECO:0000313" key="3">
    <source>
        <dbReference type="Proteomes" id="UP000293154"/>
    </source>
</evidence>
<sequence length="107" mass="11773">MKYQRWFLAKAGWILIAWTASLSMASASDGGRIIFTGAVVEEGCQLSSSRTEVVQSCNRDNQVVKSHLAIGNIGQSTMLMPANGNNKMSFRWIDKSKGLAVTEIEYN</sequence>
<dbReference type="RefSeq" id="WP_130590879.1">
    <property type="nucleotide sequence ID" value="NZ_CP034752.1"/>
</dbReference>
<proteinExistence type="predicted"/>
<dbReference type="Proteomes" id="UP000293154">
    <property type="component" value="Chromosome"/>
</dbReference>
<evidence type="ECO:0008006" key="4">
    <source>
        <dbReference type="Google" id="ProtNLM"/>
    </source>
</evidence>
<dbReference type="KEGG" id="prag:EKN56_05445"/>
<keyword evidence="1" id="KW-0732">Signal</keyword>
<organism evidence="2 3">
    <name type="scientific">Limnobaculum zhutongyuii</name>
    <dbReference type="NCBI Taxonomy" id="2498113"/>
    <lineage>
        <taxon>Bacteria</taxon>
        <taxon>Pseudomonadati</taxon>
        <taxon>Pseudomonadota</taxon>
        <taxon>Gammaproteobacteria</taxon>
        <taxon>Enterobacterales</taxon>
        <taxon>Budviciaceae</taxon>
        <taxon>Limnobaculum</taxon>
    </lineage>
</organism>
<dbReference type="OrthoDB" id="6046808at2"/>
<dbReference type="AlphaFoldDB" id="A0A411WI09"/>
<name>A0A411WI09_9GAMM</name>
<protein>
    <recommendedName>
        <fullName evidence="4">Type 1 fimbrial protein</fullName>
    </recommendedName>
</protein>
<evidence type="ECO:0000256" key="1">
    <source>
        <dbReference type="SAM" id="SignalP"/>
    </source>
</evidence>
<dbReference type="EMBL" id="CP034752">
    <property type="protein sequence ID" value="QBH95895.1"/>
    <property type="molecule type" value="Genomic_DNA"/>
</dbReference>